<evidence type="ECO:0000313" key="2">
    <source>
        <dbReference type="EMBL" id="ODN65900.1"/>
    </source>
</evidence>
<dbReference type="InterPro" id="IPR036156">
    <property type="entry name" value="Beta-gal/glucu_dom_sf"/>
</dbReference>
<dbReference type="AlphaFoldDB" id="A0A1E3GPE4"/>
<protein>
    <submittedName>
        <fullName evidence="2">Uncharacterized protein</fullName>
    </submittedName>
</protein>
<dbReference type="Proteomes" id="UP000094622">
    <property type="component" value="Unassembled WGS sequence"/>
</dbReference>
<comment type="caution">
    <text evidence="2">The sequence shown here is derived from an EMBL/GenBank/DDBJ whole genome shotgun (WGS) entry which is preliminary data.</text>
</comment>
<dbReference type="GO" id="GO:0004567">
    <property type="term" value="F:beta-mannosidase activity"/>
    <property type="evidence" value="ECO:0007669"/>
    <property type="project" value="TreeGrafter"/>
</dbReference>
<dbReference type="EMBL" id="MCRJ01000246">
    <property type="protein sequence ID" value="ODN65900.1"/>
    <property type="molecule type" value="Genomic_DNA"/>
</dbReference>
<keyword evidence="1" id="KW-0378">Hydrolase</keyword>
<gene>
    <name evidence="2" type="ORF">A6302_04483</name>
</gene>
<dbReference type="Gene3D" id="3.20.20.80">
    <property type="entry name" value="Glycosidases"/>
    <property type="match status" value="1"/>
</dbReference>
<keyword evidence="3" id="KW-1185">Reference proteome</keyword>
<sequence length="142" mass="15263">MQLRCAGRSTVLSSDDGRTFTGRLEGLDVAPWWPATHGDQPLYPVTAEAGDITIDLARTGFRRIAVDRGPDGRGFGLVVNGVPVFCRGACWTNADIVRLPGTRDDYAPLLRMAAAAGMNMIRVGGTMLYESPAFFALCDELG</sequence>
<reference evidence="2 3" key="1">
    <citation type="submission" date="2016-07" db="EMBL/GenBank/DDBJ databases">
        <title>Draft Genome Sequence of Methylobrevis pamukkalensis PK2.</title>
        <authorList>
            <person name="Vasilenko O.V."/>
            <person name="Doronina N.V."/>
            <person name="Shmareva M.N."/>
            <person name="Tarlachkov S.V."/>
            <person name="Mustakhimov I."/>
            <person name="Trotsenko Y.A."/>
        </authorList>
    </citation>
    <scope>NUCLEOTIDE SEQUENCE [LARGE SCALE GENOMIC DNA]</scope>
    <source>
        <strain evidence="2 3">PK2</strain>
    </source>
</reference>
<dbReference type="GO" id="GO:0006516">
    <property type="term" value="P:glycoprotein catabolic process"/>
    <property type="evidence" value="ECO:0007669"/>
    <property type="project" value="TreeGrafter"/>
</dbReference>
<name>A0A1E3GPE4_9HYPH</name>
<evidence type="ECO:0000256" key="1">
    <source>
        <dbReference type="ARBA" id="ARBA00023295"/>
    </source>
</evidence>
<organism evidence="2 3">
    <name type="scientific">Methylobrevis pamukkalensis</name>
    <dbReference type="NCBI Taxonomy" id="1439726"/>
    <lineage>
        <taxon>Bacteria</taxon>
        <taxon>Pseudomonadati</taxon>
        <taxon>Pseudomonadota</taxon>
        <taxon>Alphaproteobacteria</taxon>
        <taxon>Hyphomicrobiales</taxon>
        <taxon>Pleomorphomonadaceae</taxon>
        <taxon>Methylobrevis</taxon>
    </lineage>
</organism>
<accession>A0A1E3GPE4</accession>
<dbReference type="PANTHER" id="PTHR43730:SF1">
    <property type="entry name" value="BETA-MANNOSIDASE"/>
    <property type="match status" value="1"/>
</dbReference>
<dbReference type="InterPro" id="IPR050887">
    <property type="entry name" value="Beta-mannosidase_GH2"/>
</dbReference>
<dbReference type="SUPFAM" id="SSF51445">
    <property type="entry name" value="(Trans)glycosidases"/>
    <property type="match status" value="1"/>
</dbReference>
<keyword evidence="1" id="KW-0326">Glycosidase</keyword>
<dbReference type="SUPFAM" id="SSF49303">
    <property type="entry name" value="beta-Galactosidase/glucuronidase domain"/>
    <property type="match status" value="1"/>
</dbReference>
<proteinExistence type="predicted"/>
<dbReference type="InterPro" id="IPR017853">
    <property type="entry name" value="GH"/>
</dbReference>
<dbReference type="PATRIC" id="fig|1439726.3.peg.4779"/>
<evidence type="ECO:0000313" key="3">
    <source>
        <dbReference type="Proteomes" id="UP000094622"/>
    </source>
</evidence>
<dbReference type="PANTHER" id="PTHR43730">
    <property type="entry name" value="BETA-MANNOSIDASE"/>
    <property type="match status" value="1"/>
</dbReference>